<dbReference type="EMBL" id="JASCIS010000067">
    <property type="protein sequence ID" value="MDI3423949.1"/>
    <property type="molecule type" value="Genomic_DNA"/>
</dbReference>
<feature type="domain" description="FAD-dependent urate hydroxylase HpyO/Asp monooxygenase CreE-like FAD/NAD(P)-binding" evidence="2">
    <location>
        <begin position="21"/>
        <end position="199"/>
    </location>
</feature>
<feature type="region of interest" description="Disordered" evidence="1">
    <location>
        <begin position="623"/>
        <end position="642"/>
    </location>
</feature>
<evidence type="ECO:0000259" key="2">
    <source>
        <dbReference type="Pfam" id="PF13454"/>
    </source>
</evidence>
<gene>
    <name evidence="3" type="ORF">QIT00_36330</name>
</gene>
<dbReference type="PANTHER" id="PTHR40254:SF1">
    <property type="entry name" value="BLR0577 PROTEIN"/>
    <property type="match status" value="1"/>
</dbReference>
<dbReference type="InterPro" id="IPR036188">
    <property type="entry name" value="FAD/NAD-bd_sf"/>
</dbReference>
<keyword evidence="4" id="KW-1185">Reference proteome</keyword>
<accession>A0ABT6T7W0</accession>
<dbReference type="PANTHER" id="PTHR40254">
    <property type="entry name" value="BLR0577 PROTEIN"/>
    <property type="match status" value="1"/>
</dbReference>
<dbReference type="Pfam" id="PF13454">
    <property type="entry name" value="NAD_binding_9"/>
    <property type="match status" value="1"/>
</dbReference>
<evidence type="ECO:0000313" key="3">
    <source>
        <dbReference type="EMBL" id="MDI3423949.1"/>
    </source>
</evidence>
<organism evidence="3 4">
    <name type="scientific">Streptomyces luteolus</name>
    <dbReference type="NCBI Taxonomy" id="3043615"/>
    <lineage>
        <taxon>Bacteria</taxon>
        <taxon>Bacillati</taxon>
        <taxon>Actinomycetota</taxon>
        <taxon>Actinomycetes</taxon>
        <taxon>Kitasatosporales</taxon>
        <taxon>Streptomycetaceae</taxon>
        <taxon>Streptomyces</taxon>
    </lineage>
</organism>
<dbReference type="SUPFAM" id="SSF51905">
    <property type="entry name" value="FAD/NAD(P)-binding domain"/>
    <property type="match status" value="1"/>
</dbReference>
<reference evidence="3 4" key="1">
    <citation type="submission" date="2023-05" db="EMBL/GenBank/DDBJ databases">
        <title>Draft genome sequence of Streptomyces sp. B-S-A12 isolated from a cave soil in Thailand.</title>
        <authorList>
            <person name="Chamroensaksri N."/>
            <person name="Muangham S."/>
        </authorList>
    </citation>
    <scope>NUCLEOTIDE SEQUENCE [LARGE SCALE GENOMIC DNA]</scope>
    <source>
        <strain evidence="3 4">B-S-A12</strain>
    </source>
</reference>
<dbReference type="RefSeq" id="WP_282539777.1">
    <property type="nucleotide sequence ID" value="NZ_JASCIS010000067.1"/>
</dbReference>
<evidence type="ECO:0000256" key="1">
    <source>
        <dbReference type="SAM" id="MobiDB-lite"/>
    </source>
</evidence>
<feature type="compositionally biased region" description="Low complexity" evidence="1">
    <location>
        <begin position="632"/>
        <end position="642"/>
    </location>
</feature>
<protein>
    <submittedName>
        <fullName evidence="3">FAD/NAD(P)-binding protein</fullName>
    </submittedName>
</protein>
<sequence>MKPTFRTSPVRHRTPATAVSIIGLGSRGIGVLERLITHTSHPDWQRRPLTVDLVDPGCDGTGLHTPDQPDHLLLNTVCSQVSLFPEEATVGDAVGDRGPNLYEWVRELQLRLADDGFTLQTEGREIRPDDYLPRRILGSYLSWFLQRTLRRAPDHLNIRLHPATALTLDADPGEQDLRVITLDNGTVLRSHHVFLTTGHTPEPPAPRAPGEDRRIRSPYPPAEQFADVAPEHTIALAGTGLSGMDALAALTVGRGGRHADGAYEPSGREPRIVLFSRTGLPFRARPHNNRDGAFEPLALTRARIDRLRTGSTDGTLSLHGDLVPLICAEMRIAFHRRCAHLAGAAAATEQTLRDAARDGTLDAALDVLDGRHAQTYGQFVPERVLFPGPGPLDTSAAHQDHYTAALRADLDEANAGLGASPLKSALEVLRDQRDIIRYAVDFAGLDEKSHDEFYGAFTAVLNRSVTGPQLDRHRELLALIDAGVVEIPLGPEPEVVRDETAGVWRLASTRLTTGHTVHADWLCHATSGQPDIDRTGSALLNHLRDTGRLRRHRPDAPHSRGVDLTRAQHPVGRDTTVDTRLWILGPLTEGATFYNHYVPSPGGPNRALLDADRSVRALLATARTQEPRIRGAAPAAPAKATR</sequence>
<dbReference type="InterPro" id="IPR038732">
    <property type="entry name" value="HpyO/CreE_NAD-binding"/>
</dbReference>
<evidence type="ECO:0000313" key="4">
    <source>
        <dbReference type="Proteomes" id="UP001237105"/>
    </source>
</evidence>
<dbReference type="Proteomes" id="UP001237105">
    <property type="component" value="Unassembled WGS sequence"/>
</dbReference>
<proteinExistence type="predicted"/>
<comment type="caution">
    <text evidence="3">The sequence shown here is derived from an EMBL/GenBank/DDBJ whole genome shotgun (WGS) entry which is preliminary data.</text>
</comment>
<dbReference type="Gene3D" id="3.50.50.60">
    <property type="entry name" value="FAD/NAD(P)-binding domain"/>
    <property type="match status" value="1"/>
</dbReference>
<dbReference type="InterPro" id="IPR052189">
    <property type="entry name" value="L-asp_N-monooxygenase_NS-form"/>
</dbReference>
<name>A0ABT6T7W0_9ACTN</name>